<evidence type="ECO:0000259" key="2">
    <source>
        <dbReference type="Pfam" id="PF01035"/>
    </source>
</evidence>
<dbReference type="Proteomes" id="UP001597104">
    <property type="component" value="Unassembled WGS sequence"/>
</dbReference>
<sequence length="164" mass="17803">MTIYYSRNTIAQHSYYLGATAQGLCFVGGWDQPLTELSHFYPQARLLPATTQTMAAATQLTEYFSGQRTSFTLSLAWPQATALQQAVWQALVAIPYGTTLTYSTLAQQAGYPQAIRAVASAVGKNPLLIVAPCHRVLRKDGGLGGYRGGLTMKTALLTLEQKNN</sequence>
<dbReference type="InterPro" id="IPR036631">
    <property type="entry name" value="MGMT_N_sf"/>
</dbReference>
<dbReference type="CDD" id="cd06445">
    <property type="entry name" value="ATase"/>
    <property type="match status" value="1"/>
</dbReference>
<dbReference type="EC" id="2.1.1.63" evidence="3"/>
<dbReference type="Gene3D" id="3.30.160.70">
    <property type="entry name" value="Methylated DNA-protein cysteine methyltransferase domain"/>
    <property type="match status" value="1"/>
</dbReference>
<dbReference type="SUPFAM" id="SSF53155">
    <property type="entry name" value="Methylated DNA-protein cysteine methyltransferase domain"/>
    <property type="match status" value="1"/>
</dbReference>
<keyword evidence="3" id="KW-0808">Transferase</keyword>
<dbReference type="GO" id="GO:0032259">
    <property type="term" value="P:methylation"/>
    <property type="evidence" value="ECO:0007669"/>
    <property type="project" value="UniProtKB-KW"/>
</dbReference>
<dbReference type="EMBL" id="JBHTIO010000039">
    <property type="protein sequence ID" value="MFD0897745.1"/>
    <property type="molecule type" value="Genomic_DNA"/>
</dbReference>
<feature type="domain" description="Methylated-DNA-[protein]-cysteine S-methyltransferase DNA binding" evidence="2">
    <location>
        <begin position="83"/>
        <end position="161"/>
    </location>
</feature>
<organism evidence="3 4">
    <name type="scientific">Loigolactobacillus binensis</name>
    <dbReference type="NCBI Taxonomy" id="2559922"/>
    <lineage>
        <taxon>Bacteria</taxon>
        <taxon>Bacillati</taxon>
        <taxon>Bacillota</taxon>
        <taxon>Bacilli</taxon>
        <taxon>Lactobacillales</taxon>
        <taxon>Lactobacillaceae</taxon>
        <taxon>Loigolactobacillus</taxon>
    </lineage>
</organism>
<dbReference type="PANTHER" id="PTHR10815:SF12">
    <property type="entry name" value="METHYLATED-DNA--PROTEIN-CYSTEINE METHYLTRANSFERASE, INDUCIBLE"/>
    <property type="match status" value="1"/>
</dbReference>
<evidence type="ECO:0000313" key="4">
    <source>
        <dbReference type="Proteomes" id="UP001597104"/>
    </source>
</evidence>
<name>A0ABW3EDI5_9LACO</name>
<accession>A0ABW3EDI5</accession>
<dbReference type="SUPFAM" id="SSF46767">
    <property type="entry name" value="Methylated DNA-protein cysteine methyltransferase, C-terminal domain"/>
    <property type="match status" value="1"/>
</dbReference>
<comment type="caution">
    <text evidence="3">The sequence shown here is derived from an EMBL/GenBank/DDBJ whole genome shotgun (WGS) entry which is preliminary data.</text>
</comment>
<dbReference type="GO" id="GO:0003908">
    <property type="term" value="F:methylated-DNA-[protein]-cysteine S-methyltransferase activity"/>
    <property type="evidence" value="ECO:0007669"/>
    <property type="project" value="UniProtKB-EC"/>
</dbReference>
<dbReference type="InterPro" id="IPR036217">
    <property type="entry name" value="MethylDNA_cys_MeTrfase_DNAb"/>
</dbReference>
<protein>
    <submittedName>
        <fullName evidence="3">Methylated-DNA--[protein]-cysteine S-methyltransferase</fullName>
        <ecNumber evidence="3">2.1.1.63</ecNumber>
    </submittedName>
</protein>
<dbReference type="Gene3D" id="1.10.10.10">
    <property type="entry name" value="Winged helix-like DNA-binding domain superfamily/Winged helix DNA-binding domain"/>
    <property type="match status" value="1"/>
</dbReference>
<proteinExistence type="predicted"/>
<dbReference type="Pfam" id="PF01035">
    <property type="entry name" value="DNA_binding_1"/>
    <property type="match status" value="1"/>
</dbReference>
<reference evidence="4" key="1">
    <citation type="journal article" date="2019" name="Int. J. Syst. Evol. Microbiol.">
        <title>The Global Catalogue of Microorganisms (GCM) 10K type strain sequencing project: providing services to taxonomists for standard genome sequencing and annotation.</title>
        <authorList>
            <consortium name="The Broad Institute Genomics Platform"/>
            <consortium name="The Broad Institute Genome Sequencing Center for Infectious Disease"/>
            <person name="Wu L."/>
            <person name="Ma J."/>
        </authorList>
    </citation>
    <scope>NUCLEOTIDE SEQUENCE [LARGE SCALE GENOMIC DNA]</scope>
    <source>
        <strain evidence="4">CCM 8925</strain>
    </source>
</reference>
<keyword evidence="3" id="KW-0489">Methyltransferase</keyword>
<evidence type="ECO:0000313" key="3">
    <source>
        <dbReference type="EMBL" id="MFD0897745.1"/>
    </source>
</evidence>
<gene>
    <name evidence="3" type="ORF">ACFQZ7_08340</name>
</gene>
<dbReference type="InterPro" id="IPR014048">
    <property type="entry name" value="MethylDNA_cys_MeTrfase_DNA-bd"/>
</dbReference>
<dbReference type="InterPro" id="IPR036388">
    <property type="entry name" value="WH-like_DNA-bd_sf"/>
</dbReference>
<dbReference type="RefSeq" id="WP_373280666.1">
    <property type="nucleotide sequence ID" value="NZ_BJDN01000023.1"/>
</dbReference>
<keyword evidence="4" id="KW-1185">Reference proteome</keyword>
<evidence type="ECO:0000256" key="1">
    <source>
        <dbReference type="ARBA" id="ARBA00022763"/>
    </source>
</evidence>
<keyword evidence="1" id="KW-0227">DNA damage</keyword>
<dbReference type="PANTHER" id="PTHR10815">
    <property type="entry name" value="METHYLATED-DNA--PROTEIN-CYSTEINE METHYLTRANSFERASE"/>
    <property type="match status" value="1"/>
</dbReference>
<dbReference type="NCBIfam" id="TIGR00589">
    <property type="entry name" value="ogt"/>
    <property type="match status" value="1"/>
</dbReference>